<sequence length="304" mass="32276">MPTRSNVCDRSASASSRAAERDAMKILLTGASGPLGRAVSAALSGEHEIVRIIGPSRTSRDSSEYPVDISDTAALARIVESERPEAVVHLAAITGAAAASDPGMTHRVNVEATHALALRAARAGVRRLVFASSAAVYGDGYDRPVSEEDQPAPQSLYARTKLEAEAALDAVAASDGLSSIALRIFNVYGPGFGSSLIQRVRYRSSDERLVLAGLDDFVRDYVHVADVATAIESALVLDSPASGVVNIGTGVPTTNRRIVELFGLRPGEDFEVLRRAASYSVAEISRARRTLGFSPRPLTVRDQY</sequence>
<dbReference type="PANTHER" id="PTHR43245:SF13">
    <property type="entry name" value="UDP-D-APIOSE_UDP-D-XYLOSE SYNTHASE 2"/>
    <property type="match status" value="1"/>
</dbReference>
<name>A0A4Q2L1X1_9MICO</name>
<dbReference type="AlphaFoldDB" id="A0A4Q2L1X1"/>
<dbReference type="EMBL" id="SDPN01000007">
    <property type="protein sequence ID" value="RXZ72074.1"/>
    <property type="molecule type" value="Genomic_DNA"/>
</dbReference>
<evidence type="ECO:0000313" key="3">
    <source>
        <dbReference type="Proteomes" id="UP000293865"/>
    </source>
</evidence>
<dbReference type="InterPro" id="IPR036291">
    <property type="entry name" value="NAD(P)-bd_dom_sf"/>
</dbReference>
<reference evidence="2 3" key="1">
    <citation type="submission" date="2019-01" db="EMBL/GenBank/DDBJ databases">
        <title>Agromyces.</title>
        <authorList>
            <person name="Li J."/>
        </authorList>
    </citation>
    <scope>NUCLEOTIDE SEQUENCE [LARGE SCALE GENOMIC DNA]</scope>
    <source>
        <strain evidence="2 3">DSM 15934</strain>
    </source>
</reference>
<gene>
    <name evidence="2" type="ORF">ESP51_05500</name>
</gene>
<comment type="caution">
    <text evidence="2">The sequence shown here is derived from an EMBL/GenBank/DDBJ whole genome shotgun (WGS) entry which is preliminary data.</text>
</comment>
<dbReference type="Proteomes" id="UP000293865">
    <property type="component" value="Unassembled WGS sequence"/>
</dbReference>
<dbReference type="SUPFAM" id="SSF51735">
    <property type="entry name" value="NAD(P)-binding Rossmann-fold domains"/>
    <property type="match status" value="1"/>
</dbReference>
<protein>
    <submittedName>
        <fullName evidence="2">NAD(P)-dependent oxidoreductase</fullName>
    </submittedName>
</protein>
<dbReference type="InterPro" id="IPR001509">
    <property type="entry name" value="Epimerase_deHydtase"/>
</dbReference>
<dbReference type="PANTHER" id="PTHR43245">
    <property type="entry name" value="BIFUNCTIONAL POLYMYXIN RESISTANCE PROTEIN ARNA"/>
    <property type="match status" value="1"/>
</dbReference>
<keyword evidence="3" id="KW-1185">Reference proteome</keyword>
<dbReference type="InterPro" id="IPR050177">
    <property type="entry name" value="Lipid_A_modif_metabolic_enz"/>
</dbReference>
<feature type="domain" description="NAD-dependent epimerase/dehydratase" evidence="1">
    <location>
        <begin position="26"/>
        <end position="248"/>
    </location>
</feature>
<organism evidence="2 3">
    <name type="scientific">Agromyces albus</name>
    <dbReference type="NCBI Taxonomy" id="205332"/>
    <lineage>
        <taxon>Bacteria</taxon>
        <taxon>Bacillati</taxon>
        <taxon>Actinomycetota</taxon>
        <taxon>Actinomycetes</taxon>
        <taxon>Micrococcales</taxon>
        <taxon>Microbacteriaceae</taxon>
        <taxon>Agromyces</taxon>
    </lineage>
</organism>
<dbReference type="OrthoDB" id="5067595at2"/>
<dbReference type="Gene3D" id="3.40.50.720">
    <property type="entry name" value="NAD(P)-binding Rossmann-like Domain"/>
    <property type="match status" value="1"/>
</dbReference>
<proteinExistence type="predicted"/>
<evidence type="ECO:0000313" key="2">
    <source>
        <dbReference type="EMBL" id="RXZ72074.1"/>
    </source>
</evidence>
<dbReference type="RefSeq" id="WP_129519894.1">
    <property type="nucleotide sequence ID" value="NZ_SDPN01000007.1"/>
</dbReference>
<dbReference type="Pfam" id="PF01370">
    <property type="entry name" value="Epimerase"/>
    <property type="match status" value="1"/>
</dbReference>
<evidence type="ECO:0000259" key="1">
    <source>
        <dbReference type="Pfam" id="PF01370"/>
    </source>
</evidence>
<accession>A0A4Q2L1X1</accession>